<feature type="compositionally biased region" description="Basic residues" evidence="1">
    <location>
        <begin position="94"/>
        <end position="110"/>
    </location>
</feature>
<feature type="compositionally biased region" description="Basic and acidic residues" evidence="1">
    <location>
        <begin position="704"/>
        <end position="715"/>
    </location>
</feature>
<dbReference type="Proteomes" id="UP000779233">
    <property type="component" value="Unassembled WGS sequence"/>
</dbReference>
<feature type="compositionally biased region" description="Basic residues" evidence="1">
    <location>
        <begin position="546"/>
        <end position="558"/>
    </location>
</feature>
<organism evidence="3 4">
    <name type="scientific">Plasmodium vivax</name>
    <name type="common">malaria parasite P. vivax</name>
    <dbReference type="NCBI Taxonomy" id="5855"/>
    <lineage>
        <taxon>Eukaryota</taxon>
        <taxon>Sar</taxon>
        <taxon>Alveolata</taxon>
        <taxon>Apicomplexa</taxon>
        <taxon>Aconoidasida</taxon>
        <taxon>Haemosporida</taxon>
        <taxon>Plasmodiidae</taxon>
        <taxon>Plasmodium</taxon>
        <taxon>Plasmodium (Plasmodium)</taxon>
    </lineage>
</organism>
<feature type="compositionally biased region" description="Basic and acidic residues" evidence="1">
    <location>
        <begin position="855"/>
        <end position="869"/>
    </location>
</feature>
<accession>A0A8S4H5J1</accession>
<feature type="compositionally biased region" description="Low complexity" evidence="1">
    <location>
        <begin position="1293"/>
        <end position="1308"/>
    </location>
</feature>
<proteinExistence type="predicted"/>
<feature type="region of interest" description="Disordered" evidence="1">
    <location>
        <begin position="749"/>
        <end position="769"/>
    </location>
</feature>
<feature type="compositionally biased region" description="Polar residues" evidence="1">
    <location>
        <begin position="1249"/>
        <end position="1261"/>
    </location>
</feature>
<dbReference type="InterPro" id="IPR013087">
    <property type="entry name" value="Znf_C2H2_type"/>
</dbReference>
<evidence type="ECO:0000313" key="3">
    <source>
        <dbReference type="EMBL" id="CAG9475133.1"/>
    </source>
</evidence>
<feature type="compositionally biased region" description="Polar residues" evidence="1">
    <location>
        <begin position="1122"/>
        <end position="1134"/>
    </location>
</feature>
<feature type="compositionally biased region" description="Low complexity" evidence="1">
    <location>
        <begin position="872"/>
        <end position="897"/>
    </location>
</feature>
<dbReference type="VEuPathDB" id="PlasmoDB:PVPAM_100035700"/>
<feature type="compositionally biased region" description="Basic and acidic residues" evidence="1">
    <location>
        <begin position="1212"/>
        <end position="1223"/>
    </location>
</feature>
<feature type="compositionally biased region" description="Basic and acidic residues" evidence="1">
    <location>
        <begin position="594"/>
        <end position="603"/>
    </location>
</feature>
<feature type="compositionally biased region" description="Polar residues" evidence="1">
    <location>
        <begin position="1081"/>
        <end position="1090"/>
    </location>
</feature>
<reference evidence="3" key="1">
    <citation type="submission" date="2021-09" db="EMBL/GenBank/DDBJ databases">
        <authorList>
            <consortium name="Pathogen Informatics"/>
        </authorList>
    </citation>
    <scope>NUCLEOTIDE SEQUENCE</scope>
    <source>
        <strain evidence="3">PvW1</strain>
    </source>
</reference>
<feature type="region of interest" description="Disordered" evidence="1">
    <location>
        <begin position="1027"/>
        <end position="1354"/>
    </location>
</feature>
<dbReference type="EMBL" id="CAJZCX010000005">
    <property type="protein sequence ID" value="CAG9475133.1"/>
    <property type="molecule type" value="Genomic_DNA"/>
</dbReference>
<feature type="compositionally biased region" description="Basic and acidic residues" evidence="1">
    <location>
        <begin position="1191"/>
        <end position="1202"/>
    </location>
</feature>
<dbReference type="PROSITE" id="PS00028">
    <property type="entry name" value="ZINC_FINGER_C2H2_1"/>
    <property type="match status" value="1"/>
</dbReference>
<evidence type="ECO:0000259" key="2">
    <source>
        <dbReference type="PROSITE" id="PS00028"/>
    </source>
</evidence>
<feature type="compositionally biased region" description="Polar residues" evidence="1">
    <location>
        <begin position="479"/>
        <end position="496"/>
    </location>
</feature>
<sequence>MEGQCLSDEFAKCDLGPEGEVQMEDAAGRRSDGGGELVTSRNEMVTARNEMVITHNEMVITHNEMAIAADERANPAAEPIDAQWGGRSLYGGRRPPHRGRRSYRGKKPFHSKAPQEGTNDTANMSKLCELKEYSQLGEHRNSVIANFNDLYGAKGRTITKSLMEIFHLNEDEEIMLFITQKFLHIYGLCVPCFKFSSPNSVCSNNIRCKWCHHYSHTDTNSSLHPHKMLHMRSKCKVCSYLSRDGFCFLQNECHFCHSVEHLPSRVRQTYFHMLNDLYEKKKHTDVITKELLCSLQKGKTHICDLNIFATMEKELMCVEDDIQGGGPIEGGADTGAEEKRNKVETCPECDSQGKRPCRSYFLIGKTQTSCAENGNCAQNGDCPDCHSEVHKKKNSNLYFMTYLHDRNMCQVCPHINEEKCPCEEDSAYCHDTDHISYGVKMKNVLGVCAASLRGEFSDERQPGNAPLADVMGNQANVTDSVSINAESTVGTRASNLSRERQDHRRSHRVRSSAGRHARPPNVDVPSSERKRDPLTRSTQERESSKRYLHSRSHSRRGMHRNDRDEKKNDKEMGAPPLGRYTKEHAHHLGSNFCEKGEERRNAEDPSDLGTQQMFDRAGHRAKRPLTLPGEADFPKGEEEQNASKHFHHKVKNNSSAEPVACTEGGLKGESKSLITGENPWGEELRSKDGCNGAMEEGTTNPQGREVKGEEEHLGRQQEVGSHIGSHLGSYHEGFPGSLLSNEYNCDQSSVSTNVEKGSNHEGGDGCFGKDPLACTSQSNKRVDSLTTQEAKYHLNDLHSLSQLALDDVRSFHDEGPGEEDIEIEEVSSRVKIIQDVPTHNAQRARGGGRNASRGVSKDVSRDVSRDISKDFSSGVSGVSGVSGASAVSGASRASGDAGDVRSRAKGIPRSGQASWNHVAGKTWRKQRMMTGEMTGAYSLEEHDAGRCVPCAFYFSSGCNYSLHCRNCHHEEHRNSSSYMCHYRMLHRMRKCKPCVDYFRGTCRHNQTGTPREMDQCAYCHHESHRRQMERMAKGRARKGSISSQSSSGSKRQWRSSTQSAAKPKGQLGSATRSAAKPRGQLRSSSLSTLEPKSRTRSSSLSTLASKQKFARDHRSPSGVYTKMNSKSPNKSALSDSHKKLTTPNGRQNEEKAPPSSKREDEGEDSKAEGPNCTLPCKGEGKNASNGTPISTKEEKEATDRRTPKGAIIKNKGVTEDNNWRSVKDATLGKGMPNGRYREARHIRKYSTPERASSGGSSQVCSRNERNRGNHRNRGNRGNCVSSNSHSRAPRAGESAWSSGGSQPSESQSDAGHRTDSPHPGESEKKGVLTKKEEVKSWRRKEEPIKQGTHNLSSHHSLLSRHEKGACHPCVYYFIGFYGCSNGRRCLNCHHEDHRNPHTLFHPSRLLHVKKLCVPCANYFKGECTRPMHACVYCHDESHAGEASWGRGDGANGGDASAKKGLSKGDTTKKGRTKEEPPKEEISKEDLPKEKISEGKISDEDPPKANRETGKHFYYVKQVGYRERDAHDRGVCHPCTFFFSGNNGCLKRNRCPNCHNREHADIHSSYHPSKLLHYKGICYPCVGHMKGTCRRRSYECVYCHNEEHLSEDRKDQMRKVIDSVNEKMKGKRRDHQKVPHEYTEK</sequence>
<comment type="caution">
    <text evidence="3">The sequence shown here is derived from an EMBL/GenBank/DDBJ whole genome shotgun (WGS) entry which is preliminary data.</text>
</comment>
<feature type="compositionally biased region" description="Basic and acidic residues" evidence="1">
    <location>
        <begin position="1465"/>
        <end position="1508"/>
    </location>
</feature>
<feature type="compositionally biased region" description="Basic and acidic residues" evidence="1">
    <location>
        <begin position="1310"/>
        <end position="1344"/>
    </location>
</feature>
<feature type="region of interest" description="Disordered" evidence="1">
    <location>
        <begin position="616"/>
        <end position="717"/>
    </location>
</feature>
<feature type="region of interest" description="Disordered" evidence="1">
    <location>
        <begin position="479"/>
        <end position="584"/>
    </location>
</feature>
<feature type="compositionally biased region" description="Basic and acidic residues" evidence="1">
    <location>
        <begin position="1631"/>
        <end position="1640"/>
    </location>
</feature>
<feature type="compositionally biased region" description="Basic and acidic residues" evidence="1">
    <location>
        <begin position="1147"/>
        <end position="1167"/>
    </location>
</feature>
<feature type="compositionally biased region" description="Basic and acidic residues" evidence="1">
    <location>
        <begin position="559"/>
        <end position="572"/>
    </location>
</feature>
<name>A0A8S4H5J1_PLAVI</name>
<feature type="domain" description="C2H2-type" evidence="2">
    <location>
        <begin position="947"/>
        <end position="969"/>
    </location>
</feature>
<feature type="region of interest" description="Disordered" evidence="1">
    <location>
        <begin position="1620"/>
        <end position="1640"/>
    </location>
</feature>
<feature type="region of interest" description="Disordered" evidence="1">
    <location>
        <begin position="1444"/>
        <end position="1508"/>
    </location>
</feature>
<feature type="compositionally biased region" description="Basic and acidic residues" evidence="1">
    <location>
        <begin position="632"/>
        <end position="642"/>
    </location>
</feature>
<evidence type="ECO:0000256" key="1">
    <source>
        <dbReference type="SAM" id="MobiDB-lite"/>
    </source>
</evidence>
<feature type="region of interest" description="Disordered" evidence="1">
    <location>
        <begin position="16"/>
        <end position="41"/>
    </location>
</feature>
<feature type="compositionally biased region" description="Basic and acidic residues" evidence="1">
    <location>
        <begin position="526"/>
        <end position="545"/>
    </location>
</feature>
<feature type="region of interest" description="Disordered" evidence="1">
    <location>
        <begin position="84"/>
        <end position="121"/>
    </location>
</feature>
<feature type="region of interest" description="Disordered" evidence="1">
    <location>
        <begin position="836"/>
        <end position="916"/>
    </location>
</feature>
<feature type="compositionally biased region" description="Basic residues" evidence="1">
    <location>
        <begin position="503"/>
        <end position="518"/>
    </location>
</feature>
<protein>
    <submittedName>
        <fullName evidence="3">(malaria parasite P. vivax) hypothetical protein</fullName>
    </submittedName>
</protein>
<evidence type="ECO:0000313" key="4">
    <source>
        <dbReference type="Proteomes" id="UP000779233"/>
    </source>
</evidence>
<feature type="compositionally biased region" description="Low complexity" evidence="1">
    <location>
        <begin position="1039"/>
        <end position="1056"/>
    </location>
</feature>
<gene>
    <name evidence="3" type="ORF">PVW1_100053400</name>
</gene>
<feature type="region of interest" description="Disordered" evidence="1">
    <location>
        <begin position="591"/>
        <end position="610"/>
    </location>
</feature>